<sequence>MRRQCKDIDEKDYDADPKLQSSLRGLYFELGPCTVNPGGNDTAFNPYSWNSNSNIIFLDQPVNVGYSYGGENVSDTFTAAYDVYAFLQIFFQEFCQYANLDFHIAGKIVLKSFVLT</sequence>
<gene>
    <name evidence="1" type="ORF">RPERSI_LOCUS13353</name>
</gene>
<evidence type="ECO:0000313" key="2">
    <source>
        <dbReference type="Proteomes" id="UP000789920"/>
    </source>
</evidence>
<organism evidence="1 2">
    <name type="scientific">Racocetra persica</name>
    <dbReference type="NCBI Taxonomy" id="160502"/>
    <lineage>
        <taxon>Eukaryota</taxon>
        <taxon>Fungi</taxon>
        <taxon>Fungi incertae sedis</taxon>
        <taxon>Mucoromycota</taxon>
        <taxon>Glomeromycotina</taxon>
        <taxon>Glomeromycetes</taxon>
        <taxon>Diversisporales</taxon>
        <taxon>Gigasporaceae</taxon>
        <taxon>Racocetra</taxon>
    </lineage>
</organism>
<reference evidence="1" key="1">
    <citation type="submission" date="2021-06" db="EMBL/GenBank/DDBJ databases">
        <authorList>
            <person name="Kallberg Y."/>
            <person name="Tangrot J."/>
            <person name="Rosling A."/>
        </authorList>
    </citation>
    <scope>NUCLEOTIDE SEQUENCE</scope>
    <source>
        <strain evidence="1">MA461A</strain>
    </source>
</reference>
<proteinExistence type="predicted"/>
<name>A0ACA9QFF7_9GLOM</name>
<keyword evidence="2" id="KW-1185">Reference proteome</keyword>
<protein>
    <submittedName>
        <fullName evidence="1">1699_t:CDS:1</fullName>
    </submittedName>
</protein>
<feature type="non-terminal residue" evidence="1">
    <location>
        <position position="116"/>
    </location>
</feature>
<dbReference type="Proteomes" id="UP000789920">
    <property type="component" value="Unassembled WGS sequence"/>
</dbReference>
<evidence type="ECO:0000313" key="1">
    <source>
        <dbReference type="EMBL" id="CAG8743041.1"/>
    </source>
</evidence>
<dbReference type="EMBL" id="CAJVQC010029590">
    <property type="protein sequence ID" value="CAG8743041.1"/>
    <property type="molecule type" value="Genomic_DNA"/>
</dbReference>
<accession>A0ACA9QFF7</accession>
<comment type="caution">
    <text evidence="1">The sequence shown here is derived from an EMBL/GenBank/DDBJ whole genome shotgun (WGS) entry which is preliminary data.</text>
</comment>